<evidence type="ECO:0000313" key="5">
    <source>
        <dbReference type="Proteomes" id="UP001524586"/>
    </source>
</evidence>
<evidence type="ECO:0000313" key="4">
    <source>
        <dbReference type="EMBL" id="MCQ8129613.1"/>
    </source>
</evidence>
<dbReference type="InterPro" id="IPR007730">
    <property type="entry name" value="SPOR-like_dom"/>
</dbReference>
<dbReference type="PROSITE" id="PS51724">
    <property type="entry name" value="SPOR"/>
    <property type="match status" value="1"/>
</dbReference>
<keyword evidence="1" id="KW-0175">Coiled coil</keyword>
<dbReference type="Pfam" id="PF05036">
    <property type="entry name" value="SPOR"/>
    <property type="match status" value="1"/>
</dbReference>
<evidence type="ECO:0000259" key="3">
    <source>
        <dbReference type="PROSITE" id="PS51724"/>
    </source>
</evidence>
<proteinExistence type="predicted"/>
<feature type="region of interest" description="Disordered" evidence="2">
    <location>
        <begin position="1"/>
        <end position="24"/>
    </location>
</feature>
<dbReference type="EMBL" id="JANIBK010000084">
    <property type="protein sequence ID" value="MCQ8129613.1"/>
    <property type="molecule type" value="Genomic_DNA"/>
</dbReference>
<evidence type="ECO:0000256" key="2">
    <source>
        <dbReference type="SAM" id="MobiDB-lite"/>
    </source>
</evidence>
<accession>A0ABT1U6Z9</accession>
<name>A0ABT1U6Z9_9GAMM</name>
<feature type="region of interest" description="Disordered" evidence="2">
    <location>
        <begin position="187"/>
        <end position="226"/>
    </location>
</feature>
<sequence>MAQAKNDKNSKPQDSFADDLDSMLELDGATGQDVGLIDDDDAIDRLLMGDAFEAELPEENAASQFNDIDRLIDSEVNQDGKVVPDFDEFGDDFDDLIADIQINPKQTKEAEPEPLNALNTDGGAGLGGVEAIETFPDEEPALAEIMVEADAGNDVLEKMTEIDEFSEEPVQNQSGNADFLLADFDISVDDEFGEDDDRPESAGERLSEPEPVIPEDVPVVEPENDPVTEELIPAEEAEVIDSGAETEEAAVIAENGALDVSDDEPQPAPKDSKPEVDYAALIAGLSKQIGDLVKQQAHVKHEVQLKSGKDELTALADTIDTLQNEQKKAKRNIETLTNKKPVSAYVANGMAVAALLVGGGLGYQGYVAKSQVAQLIEYVGKMQTQINEAPTADAAEKEMLRKQLDELSRANSVVSEQIAELTKSMQGQAGAGKPAGELGKQLADLNNQDMQMGAAIEALQSKVAALEKSKATTVPAAKPVAKKPPVVEDNWVVNLVAFKQDWYAQRKAEEFAGKGVPAKVAKTESKGETWYRLSVDGFKSEYEAAAYAARVKKTLNLDSVWVNKNKK</sequence>
<feature type="compositionally biased region" description="Basic and acidic residues" evidence="2">
    <location>
        <begin position="1"/>
        <end position="11"/>
    </location>
</feature>
<dbReference type="RefSeq" id="WP_256616045.1">
    <property type="nucleotide sequence ID" value="NZ_JANIBK010000084.1"/>
</dbReference>
<feature type="coiled-coil region" evidence="1">
    <location>
        <begin position="305"/>
        <end position="339"/>
    </location>
</feature>
<feature type="compositionally biased region" description="Acidic residues" evidence="2">
    <location>
        <begin position="187"/>
        <end position="198"/>
    </location>
</feature>
<evidence type="ECO:0000256" key="1">
    <source>
        <dbReference type="SAM" id="Coils"/>
    </source>
</evidence>
<feature type="domain" description="SPOR" evidence="3">
    <location>
        <begin position="485"/>
        <end position="564"/>
    </location>
</feature>
<keyword evidence="5" id="KW-1185">Reference proteome</keyword>
<organism evidence="4 5">
    <name type="scientific">Methylomonas rivi</name>
    <dbReference type="NCBI Taxonomy" id="2952226"/>
    <lineage>
        <taxon>Bacteria</taxon>
        <taxon>Pseudomonadati</taxon>
        <taxon>Pseudomonadota</taxon>
        <taxon>Gammaproteobacteria</taxon>
        <taxon>Methylococcales</taxon>
        <taxon>Methylococcaceae</taxon>
        <taxon>Methylomonas</taxon>
    </lineage>
</organism>
<gene>
    <name evidence="4" type="ORF">NP596_14200</name>
</gene>
<comment type="caution">
    <text evidence="4">The sequence shown here is derived from an EMBL/GenBank/DDBJ whole genome shotgun (WGS) entry which is preliminary data.</text>
</comment>
<dbReference type="Proteomes" id="UP001524586">
    <property type="component" value="Unassembled WGS sequence"/>
</dbReference>
<protein>
    <submittedName>
        <fullName evidence="4">SPOR domain-containing protein</fullName>
    </submittedName>
</protein>
<feature type="region of interest" description="Disordered" evidence="2">
    <location>
        <begin position="105"/>
        <end position="124"/>
    </location>
</feature>
<dbReference type="InterPro" id="IPR036680">
    <property type="entry name" value="SPOR-like_sf"/>
</dbReference>
<reference evidence="4 5" key="1">
    <citation type="submission" date="2022-07" db="EMBL/GenBank/DDBJ databases">
        <title>Methylomonas rivi sp. nov., Methylomonas rosea sp. nov., Methylomonas aureus sp. nov. and Methylomonas subterranea sp. nov., four novel methanotrophs isolated from a freshwater creek and the deep terrestrial subsurface.</title>
        <authorList>
            <person name="Abin C."/>
            <person name="Sankaranarayanan K."/>
            <person name="Garner C."/>
            <person name="Sindelar R."/>
            <person name="Kotary K."/>
            <person name="Garner R."/>
            <person name="Barclay S."/>
            <person name="Lawson P."/>
            <person name="Krumholz L."/>
        </authorList>
    </citation>
    <scope>NUCLEOTIDE SEQUENCE [LARGE SCALE GENOMIC DNA]</scope>
    <source>
        <strain evidence="4 5">WSC-6</strain>
    </source>
</reference>
<feature type="compositionally biased region" description="Basic and acidic residues" evidence="2">
    <location>
        <begin position="199"/>
        <end position="208"/>
    </location>
</feature>
<dbReference type="Gene3D" id="3.30.70.1070">
    <property type="entry name" value="Sporulation related repeat"/>
    <property type="match status" value="1"/>
</dbReference>
<dbReference type="SUPFAM" id="SSF110997">
    <property type="entry name" value="Sporulation related repeat"/>
    <property type="match status" value="1"/>
</dbReference>
<feature type="coiled-coil region" evidence="1">
    <location>
        <begin position="397"/>
        <end position="424"/>
    </location>
</feature>